<gene>
    <name evidence="7" type="ORF">CBF28_00660</name>
</gene>
<feature type="transmembrane region" description="Helical" evidence="6">
    <location>
        <begin position="182"/>
        <end position="200"/>
    </location>
</feature>
<dbReference type="AlphaFoldDB" id="A0A430B8V7"/>
<feature type="transmembrane region" description="Helical" evidence="6">
    <location>
        <begin position="339"/>
        <end position="358"/>
    </location>
</feature>
<dbReference type="PANTHER" id="PTHR30250:SF26">
    <property type="entry name" value="PSMA PROTEIN"/>
    <property type="match status" value="1"/>
</dbReference>
<dbReference type="PANTHER" id="PTHR30250">
    <property type="entry name" value="PST FAMILY PREDICTED COLANIC ACID TRANSPORTER"/>
    <property type="match status" value="1"/>
</dbReference>
<feature type="transmembrane region" description="Helical" evidence="6">
    <location>
        <begin position="276"/>
        <end position="294"/>
    </location>
</feature>
<evidence type="ECO:0000256" key="2">
    <source>
        <dbReference type="ARBA" id="ARBA00022475"/>
    </source>
</evidence>
<proteinExistence type="predicted"/>
<evidence type="ECO:0000313" key="8">
    <source>
        <dbReference type="Proteomes" id="UP000288028"/>
    </source>
</evidence>
<accession>A0A430B8V7</accession>
<dbReference type="InterPro" id="IPR050833">
    <property type="entry name" value="Poly_Biosynth_Transport"/>
</dbReference>
<name>A0A430B8V7_9ENTE</name>
<dbReference type="GO" id="GO:0005886">
    <property type="term" value="C:plasma membrane"/>
    <property type="evidence" value="ECO:0007669"/>
    <property type="project" value="UniProtKB-SubCell"/>
</dbReference>
<feature type="transmembrane region" description="Helical" evidence="6">
    <location>
        <begin position="48"/>
        <end position="73"/>
    </location>
</feature>
<dbReference type="Proteomes" id="UP000288028">
    <property type="component" value="Unassembled WGS sequence"/>
</dbReference>
<feature type="transmembrane region" description="Helical" evidence="6">
    <location>
        <begin position="155"/>
        <end position="176"/>
    </location>
</feature>
<evidence type="ECO:0000256" key="5">
    <source>
        <dbReference type="ARBA" id="ARBA00023136"/>
    </source>
</evidence>
<feature type="transmembrane region" description="Helical" evidence="6">
    <location>
        <begin position="16"/>
        <end position="36"/>
    </location>
</feature>
<reference evidence="7 8" key="1">
    <citation type="submission" date="2017-05" db="EMBL/GenBank/DDBJ databases">
        <title>Vagococcus spp. assemblies.</title>
        <authorList>
            <person name="Gulvik C.A."/>
        </authorList>
    </citation>
    <scope>NUCLEOTIDE SEQUENCE [LARGE SCALE GENOMIC DNA]</scope>
    <source>
        <strain evidence="7 8">SS1714</strain>
    </source>
</reference>
<evidence type="ECO:0000256" key="1">
    <source>
        <dbReference type="ARBA" id="ARBA00004651"/>
    </source>
</evidence>
<keyword evidence="3 6" id="KW-0812">Transmembrane</keyword>
<dbReference type="RefSeq" id="WP_126790844.1">
    <property type="nucleotide sequence ID" value="NZ_CP060720.1"/>
</dbReference>
<evidence type="ECO:0000256" key="6">
    <source>
        <dbReference type="SAM" id="Phobius"/>
    </source>
</evidence>
<protein>
    <submittedName>
        <fullName evidence="7">Uncharacterized protein</fullName>
    </submittedName>
</protein>
<feature type="transmembrane region" description="Helical" evidence="6">
    <location>
        <begin position="467"/>
        <end position="491"/>
    </location>
</feature>
<comment type="subcellular location">
    <subcellularLocation>
        <location evidence="1">Cell membrane</location>
        <topology evidence="1">Multi-pass membrane protein</topology>
    </subcellularLocation>
</comment>
<keyword evidence="5 6" id="KW-0472">Membrane</keyword>
<dbReference type="GeneID" id="95579917"/>
<dbReference type="OrthoDB" id="8609648at2"/>
<dbReference type="EMBL" id="NGKB01000001">
    <property type="protein sequence ID" value="RSU16729.1"/>
    <property type="molecule type" value="Genomic_DNA"/>
</dbReference>
<organism evidence="7 8">
    <name type="scientific">Vagococcus carniphilus</name>
    <dbReference type="NCBI Taxonomy" id="218144"/>
    <lineage>
        <taxon>Bacteria</taxon>
        <taxon>Bacillati</taxon>
        <taxon>Bacillota</taxon>
        <taxon>Bacilli</taxon>
        <taxon>Lactobacillales</taxon>
        <taxon>Enterococcaceae</taxon>
        <taxon>Vagococcus</taxon>
    </lineage>
</organism>
<keyword evidence="8" id="KW-1185">Reference proteome</keyword>
<keyword evidence="4 6" id="KW-1133">Transmembrane helix</keyword>
<sequence>MNGSDRAQKSMKNISYALIGQISALLISFILRMVFVRSLGKDYLGIDSLFVSIVSMLSLAELGVGSAINYSLYRPISENNVERIKSLMFFYKNIYKKIGIAIFVIGISITPIIIKSAEGNINNIGIYFILFVINSGISYFYSYKKTLVIADQHRHITIIYRYSFYFIMVLIQLIILLVWKNYFLYLVIMLIFTFLENFFMSKKADQLYPYLKEKKISPLDKNIKKEILKNTYAMSFHKIGGVVVNSTDNIVITKFLGLSVVGMYSNYLLITNSLNMIFGQIFSSIIASIGNLGVEESKERVETTFNAVFFYCFFIVSFSTVMLYILLNPFIRIWVGSSYILNNTIVIFICINFFIVQIRRGVLTFRDALGLYWFDRYKPIIESVLNIFLSVFFVQILGLSGVLIGTILSMVLTSVWIEPYILYKHAFNKKPYHYFVKLAFYSSVTFIFAAIITVLKNKILLLELNNSLIEFMIILLVSVFTYIILFVAIFFRNAYLKKILKKMKVFNVGV</sequence>
<comment type="caution">
    <text evidence="7">The sequence shown here is derived from an EMBL/GenBank/DDBJ whole genome shotgun (WGS) entry which is preliminary data.</text>
</comment>
<feature type="transmembrane region" description="Helical" evidence="6">
    <location>
        <begin position="126"/>
        <end position="143"/>
    </location>
</feature>
<feature type="transmembrane region" description="Helical" evidence="6">
    <location>
        <begin position="94"/>
        <end position="114"/>
    </location>
</feature>
<feature type="transmembrane region" description="Helical" evidence="6">
    <location>
        <begin position="306"/>
        <end position="327"/>
    </location>
</feature>
<keyword evidence="2" id="KW-1003">Cell membrane</keyword>
<feature type="transmembrane region" description="Helical" evidence="6">
    <location>
        <begin position="434"/>
        <end position="455"/>
    </location>
</feature>
<evidence type="ECO:0000256" key="4">
    <source>
        <dbReference type="ARBA" id="ARBA00022989"/>
    </source>
</evidence>
<evidence type="ECO:0000256" key="3">
    <source>
        <dbReference type="ARBA" id="ARBA00022692"/>
    </source>
</evidence>
<evidence type="ECO:0000313" key="7">
    <source>
        <dbReference type="EMBL" id="RSU16729.1"/>
    </source>
</evidence>